<evidence type="ECO:0000256" key="2">
    <source>
        <dbReference type="ARBA" id="ARBA00022737"/>
    </source>
</evidence>
<dbReference type="Proteomes" id="UP000244309">
    <property type="component" value="Unassembled WGS sequence"/>
</dbReference>
<dbReference type="STRING" id="45357.A0A2V1ASY1"/>
<accession>A0A2V1ASY1</accession>
<comment type="caution">
    <text evidence="4">The sequence shown here is derived from an EMBL/GenBank/DDBJ whole genome shotgun (WGS) entry which is preliminary data.</text>
</comment>
<dbReference type="VEuPathDB" id="FungiDB:CXQ85_004454"/>
<dbReference type="SUPFAM" id="SSF50978">
    <property type="entry name" value="WD40 repeat-like"/>
    <property type="match status" value="1"/>
</dbReference>
<protein>
    <recommendedName>
        <fullName evidence="6">Diphthamide biosynthesis protein 7</fullName>
    </recommendedName>
</protein>
<proteinExistence type="predicted"/>
<dbReference type="PANTHER" id="PTHR46042:SF1">
    <property type="entry name" value="DIPHTHINE METHYLTRANSFERASE"/>
    <property type="match status" value="1"/>
</dbReference>
<dbReference type="PANTHER" id="PTHR46042">
    <property type="entry name" value="DIPHTHINE METHYLTRANSFERASE"/>
    <property type="match status" value="1"/>
</dbReference>
<keyword evidence="2" id="KW-0677">Repeat</keyword>
<evidence type="ECO:0008006" key="6">
    <source>
        <dbReference type="Google" id="ProtNLM"/>
    </source>
</evidence>
<sequence>MNASTSLPPCCLRIHPENPEIVVFGTYKLEKPSSLRHGSLDVYSTTNNNFNLLSSTKTESAVLDLKVCPDDSATWVSAHSTGNICIWTYTNHKLELRENLELFDKDVLVTSVFFSPTDKTSLLATLTSGEAALVDLTSGAFRVLAESHSLECWTGAFGEEGPAANVVFTGGDDARLISHDLRTDSKIWATSHRHHDAGVVSILCPGKEWPLESPNCLWTGSYDDNLRVFDLRKLDTDEGPSLFPSLLPQELHKINLEGGPQRSPTSF</sequence>
<evidence type="ECO:0000313" key="4">
    <source>
        <dbReference type="EMBL" id="PVH20938.1"/>
    </source>
</evidence>
<dbReference type="RefSeq" id="XP_025341878.1">
    <property type="nucleotide sequence ID" value="XM_025488070.1"/>
</dbReference>
<dbReference type="OrthoDB" id="1930760at2759"/>
<reference evidence="4 5" key="1">
    <citation type="submission" date="2017-12" db="EMBL/GenBank/DDBJ databases">
        <title>Genome Sequence of a Multidrug-Resistant Candida haemulonii Isolate from a Patient with Chronic Leg Ulcers in Israel.</title>
        <authorList>
            <person name="Chow N.A."/>
            <person name="Gade L."/>
            <person name="Batra D."/>
            <person name="Rowe L.A."/>
            <person name="Ben-Ami R."/>
            <person name="Loparev V.N."/>
            <person name="Litvintseva A.P."/>
        </authorList>
    </citation>
    <scope>NUCLEOTIDE SEQUENCE [LARGE SCALE GENOMIC DNA]</scope>
    <source>
        <strain evidence="4 5">B11899</strain>
    </source>
</reference>
<evidence type="ECO:0000313" key="5">
    <source>
        <dbReference type="Proteomes" id="UP000244309"/>
    </source>
</evidence>
<name>A0A2V1ASY1_9ASCO</name>
<dbReference type="GeneID" id="37009784"/>
<dbReference type="Gene3D" id="2.130.10.10">
    <property type="entry name" value="YVTN repeat-like/Quinoprotein amine dehydrogenase"/>
    <property type="match status" value="1"/>
</dbReference>
<organism evidence="4 5">
    <name type="scientific">Candidozyma haemuli</name>
    <dbReference type="NCBI Taxonomy" id="45357"/>
    <lineage>
        <taxon>Eukaryota</taxon>
        <taxon>Fungi</taxon>
        <taxon>Dikarya</taxon>
        <taxon>Ascomycota</taxon>
        <taxon>Saccharomycotina</taxon>
        <taxon>Pichiomycetes</taxon>
        <taxon>Metschnikowiaceae</taxon>
        <taxon>Candidozyma</taxon>
    </lineage>
</organism>
<keyword evidence="5" id="KW-1185">Reference proteome</keyword>
<dbReference type="GO" id="GO:0061685">
    <property type="term" value="F:diphthine methylesterase activity"/>
    <property type="evidence" value="ECO:0007669"/>
    <property type="project" value="TreeGrafter"/>
</dbReference>
<evidence type="ECO:0000256" key="3">
    <source>
        <dbReference type="ARBA" id="ARBA00043952"/>
    </source>
</evidence>
<dbReference type="InterPro" id="IPR015943">
    <property type="entry name" value="WD40/YVTN_repeat-like_dom_sf"/>
</dbReference>
<dbReference type="EMBL" id="PKFO01000004">
    <property type="protein sequence ID" value="PVH20938.1"/>
    <property type="molecule type" value="Genomic_DNA"/>
</dbReference>
<evidence type="ECO:0000256" key="1">
    <source>
        <dbReference type="ARBA" id="ARBA00022574"/>
    </source>
</evidence>
<gene>
    <name evidence="4" type="ORF">CXQ85_004454</name>
</gene>
<dbReference type="InterPro" id="IPR036322">
    <property type="entry name" value="WD40_repeat_dom_sf"/>
</dbReference>
<dbReference type="GO" id="GO:0005737">
    <property type="term" value="C:cytoplasm"/>
    <property type="evidence" value="ECO:0007669"/>
    <property type="project" value="TreeGrafter"/>
</dbReference>
<dbReference type="InterPro" id="IPR052415">
    <property type="entry name" value="Diphthine_MTase"/>
</dbReference>
<keyword evidence="1" id="KW-0853">WD repeat</keyword>
<dbReference type="AlphaFoldDB" id="A0A2V1ASY1"/>
<dbReference type="GO" id="GO:0017183">
    <property type="term" value="P:protein histidyl modification to diphthamide"/>
    <property type="evidence" value="ECO:0007669"/>
    <property type="project" value="TreeGrafter"/>
</dbReference>
<comment type="pathway">
    <text evidence="3">Protein modification.</text>
</comment>